<evidence type="ECO:0000256" key="11">
    <source>
        <dbReference type="SAM" id="SignalP"/>
    </source>
</evidence>
<gene>
    <name evidence="13" type="ORF">TRITD_1Bv1G167650</name>
</gene>
<evidence type="ECO:0000256" key="7">
    <source>
        <dbReference type="ARBA" id="ARBA00023136"/>
    </source>
</evidence>
<feature type="region of interest" description="Disordered" evidence="9">
    <location>
        <begin position="239"/>
        <end position="281"/>
    </location>
</feature>
<evidence type="ECO:0000256" key="6">
    <source>
        <dbReference type="ARBA" id="ARBA00022989"/>
    </source>
</evidence>
<feature type="compositionally biased region" description="Low complexity" evidence="9">
    <location>
        <begin position="256"/>
        <end position="265"/>
    </location>
</feature>
<evidence type="ECO:0000256" key="10">
    <source>
        <dbReference type="SAM" id="Phobius"/>
    </source>
</evidence>
<dbReference type="InterPro" id="IPR032675">
    <property type="entry name" value="LRR_dom_sf"/>
</dbReference>
<evidence type="ECO:0000256" key="5">
    <source>
        <dbReference type="ARBA" id="ARBA00022737"/>
    </source>
</evidence>
<keyword evidence="4 11" id="KW-0732">Signal</keyword>
<feature type="transmembrane region" description="Helical" evidence="10">
    <location>
        <begin position="285"/>
        <end position="310"/>
    </location>
</feature>
<dbReference type="PANTHER" id="PTHR46084">
    <property type="entry name" value="PROTEIN MALE DISCOVERER 2"/>
    <property type="match status" value="1"/>
</dbReference>
<keyword evidence="14" id="KW-1185">Reference proteome</keyword>
<keyword evidence="7 10" id="KW-0472">Membrane</keyword>
<dbReference type="InterPro" id="IPR013210">
    <property type="entry name" value="LRR_N_plant-typ"/>
</dbReference>
<sequence length="403" mass="43540">MGNCRRRGPAALFLLWFLATGFQLCAALNHEGLALLRFREMVEADPRGALLGWDEGHASPCSWFGVQCSDDGRVVGLNLSNLGLKGALSPEIGQLINMHSLVLHKNLFYGIIPREIGDLRGLKVLDLGYNNFNGSVPSELINILTLEFIFLKGNRLYGDLPLELNELISLCESQVHQGRALSNRMPTARGKDSATTRRLLAGKEIHSPKNEMLGSENSVLEPSDVSPFFKLHEPHKDPTPPVLPHALTPPPPSEPAPSLAPLVSPNKDQILSKGSKGKSGKSSSVTIYALIGAAICFVILSLSAAIFICYRRGKASSVVPMSSSRELQTTILGGIALFRRSELETACEDFSNVIGTLPGCTLYKGTLPCGAEIAVASTLIKHAYGWSVIAEAQFKNKLKCCRG</sequence>
<feature type="compositionally biased region" description="Pro residues" evidence="9">
    <location>
        <begin position="239"/>
        <end position="255"/>
    </location>
</feature>
<evidence type="ECO:0000256" key="2">
    <source>
        <dbReference type="ARBA" id="ARBA00022614"/>
    </source>
</evidence>
<evidence type="ECO:0000313" key="13">
    <source>
        <dbReference type="EMBL" id="VAH20224.1"/>
    </source>
</evidence>
<evidence type="ECO:0000259" key="12">
    <source>
        <dbReference type="Pfam" id="PF08263"/>
    </source>
</evidence>
<proteinExistence type="predicted"/>
<keyword evidence="5" id="KW-0677">Repeat</keyword>
<reference evidence="13 14" key="1">
    <citation type="submission" date="2017-09" db="EMBL/GenBank/DDBJ databases">
        <authorList>
            <consortium name="International Durum Wheat Genome Sequencing Consortium (IDWGSC)"/>
            <person name="Milanesi L."/>
        </authorList>
    </citation>
    <scope>NUCLEOTIDE SEQUENCE [LARGE SCALE GENOMIC DNA]</scope>
    <source>
        <strain evidence="14">cv. Svevo</strain>
    </source>
</reference>
<dbReference type="Gramene" id="TRITD1Bv1G167650.3">
    <property type="protein sequence ID" value="TRITD1Bv1G167650.3"/>
    <property type="gene ID" value="TRITD1Bv1G167650"/>
</dbReference>
<feature type="signal peptide" evidence="11">
    <location>
        <begin position="1"/>
        <end position="27"/>
    </location>
</feature>
<keyword evidence="2" id="KW-0433">Leucine-rich repeat</keyword>
<dbReference type="Pfam" id="PF08263">
    <property type="entry name" value="LRRNT_2"/>
    <property type="match status" value="1"/>
</dbReference>
<dbReference type="PANTHER" id="PTHR46084:SF44">
    <property type="entry name" value="OS05G0471000 PROTEIN"/>
    <property type="match status" value="1"/>
</dbReference>
<dbReference type="EMBL" id="LT934112">
    <property type="protein sequence ID" value="VAH20224.1"/>
    <property type="molecule type" value="Genomic_DNA"/>
</dbReference>
<feature type="chain" id="PRO_5040114541" description="Leucine-rich repeat-containing N-terminal plant-type domain-containing protein" evidence="11">
    <location>
        <begin position="28"/>
        <end position="403"/>
    </location>
</feature>
<feature type="domain" description="Leucine-rich repeat-containing N-terminal plant-type" evidence="12">
    <location>
        <begin position="28"/>
        <end position="69"/>
    </location>
</feature>
<evidence type="ECO:0000256" key="1">
    <source>
        <dbReference type="ARBA" id="ARBA00004479"/>
    </source>
</evidence>
<evidence type="ECO:0000256" key="8">
    <source>
        <dbReference type="ARBA" id="ARBA00037847"/>
    </source>
</evidence>
<dbReference type="InterPro" id="IPR001611">
    <property type="entry name" value="Leu-rich_rpt"/>
</dbReference>
<dbReference type="AlphaFoldDB" id="A0A9R0VAG5"/>
<dbReference type="SUPFAM" id="SSF52058">
    <property type="entry name" value="L domain-like"/>
    <property type="match status" value="1"/>
</dbReference>
<comment type="subcellular location">
    <subcellularLocation>
        <location evidence="8">Endomembrane system</location>
        <topology evidence="8">Single-pass membrane protein</topology>
    </subcellularLocation>
    <subcellularLocation>
        <location evidence="1">Membrane</location>
        <topology evidence="1">Single-pass type I membrane protein</topology>
    </subcellularLocation>
</comment>
<protein>
    <recommendedName>
        <fullName evidence="12">Leucine-rich repeat-containing N-terminal plant-type domain-containing protein</fullName>
    </recommendedName>
</protein>
<dbReference type="Gene3D" id="3.80.10.10">
    <property type="entry name" value="Ribonuclease Inhibitor"/>
    <property type="match status" value="1"/>
</dbReference>
<dbReference type="GO" id="GO:0012505">
    <property type="term" value="C:endomembrane system"/>
    <property type="evidence" value="ECO:0007669"/>
    <property type="project" value="UniProtKB-SubCell"/>
</dbReference>
<dbReference type="Proteomes" id="UP000324705">
    <property type="component" value="Chromosome 1B"/>
</dbReference>
<organism evidence="13 14">
    <name type="scientific">Triticum turgidum subsp. durum</name>
    <name type="common">Durum wheat</name>
    <name type="synonym">Triticum durum</name>
    <dbReference type="NCBI Taxonomy" id="4567"/>
    <lineage>
        <taxon>Eukaryota</taxon>
        <taxon>Viridiplantae</taxon>
        <taxon>Streptophyta</taxon>
        <taxon>Embryophyta</taxon>
        <taxon>Tracheophyta</taxon>
        <taxon>Spermatophyta</taxon>
        <taxon>Magnoliopsida</taxon>
        <taxon>Liliopsida</taxon>
        <taxon>Poales</taxon>
        <taxon>Poaceae</taxon>
        <taxon>BOP clade</taxon>
        <taxon>Pooideae</taxon>
        <taxon>Triticodae</taxon>
        <taxon>Triticeae</taxon>
        <taxon>Triticinae</taxon>
        <taxon>Triticum</taxon>
    </lineage>
</organism>
<evidence type="ECO:0000313" key="14">
    <source>
        <dbReference type="Proteomes" id="UP000324705"/>
    </source>
</evidence>
<evidence type="ECO:0000256" key="3">
    <source>
        <dbReference type="ARBA" id="ARBA00022692"/>
    </source>
</evidence>
<name>A0A9R0VAG5_TRITD</name>
<evidence type="ECO:0000256" key="4">
    <source>
        <dbReference type="ARBA" id="ARBA00022729"/>
    </source>
</evidence>
<evidence type="ECO:0000256" key="9">
    <source>
        <dbReference type="SAM" id="MobiDB-lite"/>
    </source>
</evidence>
<keyword evidence="6 10" id="KW-1133">Transmembrane helix</keyword>
<keyword evidence="3 10" id="KW-0812">Transmembrane</keyword>
<dbReference type="FunFam" id="3.80.10.10:FF:000627">
    <property type="entry name" value="Probable leucine-rich repeat receptor-like protein kinase At2g33170"/>
    <property type="match status" value="1"/>
</dbReference>
<dbReference type="Pfam" id="PF00560">
    <property type="entry name" value="LRR_1"/>
    <property type="match status" value="1"/>
</dbReference>
<accession>A0A9R0VAG5</accession>
<dbReference type="GO" id="GO:0016020">
    <property type="term" value="C:membrane"/>
    <property type="evidence" value="ECO:0007669"/>
    <property type="project" value="UniProtKB-SubCell"/>
</dbReference>